<dbReference type="EMBL" id="VEVS01000011">
    <property type="protein sequence ID" value="TNO42004.1"/>
    <property type="molecule type" value="Genomic_DNA"/>
</dbReference>
<reference evidence="1 2" key="1">
    <citation type="submission" date="2019-06" db="EMBL/GenBank/DDBJ databases">
        <title>Epidemiology of MDR Campylobacter spp.</title>
        <authorList>
            <person name="Addetia A."/>
            <person name="Greninger A."/>
            <person name="Fang F."/>
        </authorList>
    </citation>
    <scope>NUCLEOTIDE SEQUENCE [LARGE SCALE GENOMIC DNA]</scope>
    <source>
        <strain evidence="1 2">HMC314</strain>
    </source>
</reference>
<accession>A0A5C4YFY4</accession>
<proteinExistence type="predicted"/>
<organism evidence="1 2">
    <name type="scientific">Campylobacter jejuni</name>
    <dbReference type="NCBI Taxonomy" id="197"/>
    <lineage>
        <taxon>Bacteria</taxon>
        <taxon>Pseudomonadati</taxon>
        <taxon>Campylobacterota</taxon>
        <taxon>Epsilonproteobacteria</taxon>
        <taxon>Campylobacterales</taxon>
        <taxon>Campylobacteraceae</taxon>
        <taxon>Campylobacter</taxon>
    </lineage>
</organism>
<dbReference type="Proteomes" id="UP000312397">
    <property type="component" value="Unassembled WGS sequence"/>
</dbReference>
<protein>
    <submittedName>
        <fullName evidence="1">Uncharacterized protein</fullName>
    </submittedName>
</protein>
<dbReference type="AlphaFoldDB" id="A0A5C4YFY4"/>
<gene>
    <name evidence="1" type="ORF">FH034_04590</name>
</gene>
<evidence type="ECO:0000313" key="2">
    <source>
        <dbReference type="Proteomes" id="UP000312397"/>
    </source>
</evidence>
<dbReference type="RefSeq" id="WP_251831358.1">
    <property type="nucleotide sequence ID" value="NZ_VEVS01000011.1"/>
</dbReference>
<evidence type="ECO:0000313" key="1">
    <source>
        <dbReference type="EMBL" id="TNO42004.1"/>
    </source>
</evidence>
<comment type="caution">
    <text evidence="1">The sequence shown here is derived from an EMBL/GenBank/DDBJ whole genome shotgun (WGS) entry which is preliminary data.</text>
</comment>
<sequence length="163" mass="19925">MKNKLKTYDFFFQAKTRKIIAKKGLEYDLEYWTDIKDKFNTTESFEEIQKIQDKLNILDKELKNIEIELQKQEKEKDSVYKNLILQQYQNLQKEHSLKKKEVFHKKSLIPQNNEEYHNELGLNRRKAYIKAMDEFSKMDEDLIVLKYKLELLGFDFEKRVFKE</sequence>
<name>A0A5C4YFY4_CAMJU</name>